<proteinExistence type="predicted"/>
<dbReference type="InterPro" id="IPR032710">
    <property type="entry name" value="NTF2-like_dom_sf"/>
</dbReference>
<name>Q6ALA0_DESPS</name>
<keyword evidence="3" id="KW-1185">Reference proteome</keyword>
<dbReference type="RefSeq" id="WP_011189387.1">
    <property type="nucleotide sequence ID" value="NC_006138.1"/>
</dbReference>
<dbReference type="HOGENOM" id="CLU_122429_0_0_7"/>
<evidence type="ECO:0000313" key="2">
    <source>
        <dbReference type="EMBL" id="CAG36875.1"/>
    </source>
</evidence>
<dbReference type="KEGG" id="dps:DP2146"/>
<feature type="domain" description="SnoaL-like" evidence="1">
    <location>
        <begin position="8"/>
        <end position="107"/>
    </location>
</feature>
<protein>
    <recommendedName>
        <fullName evidence="1">SnoaL-like domain-containing protein</fullName>
    </recommendedName>
</protein>
<dbReference type="EMBL" id="CR522870">
    <property type="protein sequence ID" value="CAG36875.1"/>
    <property type="molecule type" value="Genomic_DNA"/>
</dbReference>
<evidence type="ECO:0000259" key="1">
    <source>
        <dbReference type="Pfam" id="PF12680"/>
    </source>
</evidence>
<dbReference type="InterPro" id="IPR037401">
    <property type="entry name" value="SnoaL-like"/>
</dbReference>
<organism evidence="2 3">
    <name type="scientific">Desulfotalea psychrophila (strain LSv54 / DSM 12343)</name>
    <dbReference type="NCBI Taxonomy" id="177439"/>
    <lineage>
        <taxon>Bacteria</taxon>
        <taxon>Pseudomonadati</taxon>
        <taxon>Thermodesulfobacteriota</taxon>
        <taxon>Desulfobulbia</taxon>
        <taxon>Desulfobulbales</taxon>
        <taxon>Desulfocapsaceae</taxon>
        <taxon>Desulfotalea</taxon>
    </lineage>
</organism>
<gene>
    <name evidence="2" type="ordered locus">DP2146</name>
</gene>
<dbReference type="Gene3D" id="3.10.450.50">
    <property type="match status" value="1"/>
</dbReference>
<dbReference type="SUPFAM" id="SSF54427">
    <property type="entry name" value="NTF2-like"/>
    <property type="match status" value="1"/>
</dbReference>
<sequence length="138" mass="16154">MKTFLHTYQKLNAHNLETLKNIYRDDVQFIDPAHEVNGIANLTEYFASLYKNIDSIYFSFNEPVVVENYGYVSWKMTFSHKSLAGGKPITIDGMTHLKFDEHNKVYYHRDYFDLGAMLYEHVPLLGRIITWIKKGLGK</sequence>
<dbReference type="Pfam" id="PF12680">
    <property type="entry name" value="SnoaL_2"/>
    <property type="match status" value="1"/>
</dbReference>
<dbReference type="AlphaFoldDB" id="Q6ALA0"/>
<dbReference type="OrthoDB" id="1115105at2"/>
<dbReference type="eggNOG" id="COG3631">
    <property type="taxonomic scope" value="Bacteria"/>
</dbReference>
<evidence type="ECO:0000313" key="3">
    <source>
        <dbReference type="Proteomes" id="UP000000602"/>
    </source>
</evidence>
<accession>Q6ALA0</accession>
<dbReference type="STRING" id="177439.DP2146"/>
<dbReference type="Proteomes" id="UP000000602">
    <property type="component" value="Chromosome"/>
</dbReference>
<reference evidence="3" key="1">
    <citation type="journal article" date="2004" name="Environ. Microbiol.">
        <title>The genome of Desulfotalea psychrophila, a sulfate-reducing bacterium from permanently cold Arctic sediments.</title>
        <authorList>
            <person name="Rabus R."/>
            <person name="Ruepp A."/>
            <person name="Frickey T."/>
            <person name="Rattei T."/>
            <person name="Fartmann B."/>
            <person name="Stark M."/>
            <person name="Bauer M."/>
            <person name="Zibat A."/>
            <person name="Lombardot T."/>
            <person name="Becker I."/>
            <person name="Amann J."/>
            <person name="Gellner K."/>
            <person name="Teeling H."/>
            <person name="Leuschner W.D."/>
            <person name="Gloeckner F.-O."/>
            <person name="Lupas A.N."/>
            <person name="Amann R."/>
            <person name="Klenk H.-P."/>
        </authorList>
    </citation>
    <scope>NUCLEOTIDE SEQUENCE [LARGE SCALE GENOMIC DNA]</scope>
    <source>
        <strain evidence="3">DSM 12343 / LSv54</strain>
    </source>
</reference>